<dbReference type="SUPFAM" id="SSF51905">
    <property type="entry name" value="FAD/NAD(P)-binding domain"/>
    <property type="match status" value="1"/>
</dbReference>
<dbReference type="Proteomes" id="UP000273516">
    <property type="component" value="Unassembled WGS sequence"/>
</dbReference>
<keyword evidence="2" id="KW-0560">Oxidoreductase</keyword>
<dbReference type="SUPFAM" id="SSF54373">
    <property type="entry name" value="FAD-linked reductases, C-terminal domain"/>
    <property type="match status" value="1"/>
</dbReference>
<dbReference type="EMBL" id="QOKZ01000025">
    <property type="protein sequence ID" value="RMC29807.1"/>
    <property type="molecule type" value="Genomic_DNA"/>
</dbReference>
<comment type="similarity">
    <text evidence="1">Belongs to the DadA oxidoreductase family.</text>
</comment>
<dbReference type="GO" id="GO:0055130">
    <property type="term" value="P:D-alanine catabolic process"/>
    <property type="evidence" value="ECO:0007669"/>
    <property type="project" value="TreeGrafter"/>
</dbReference>
<comment type="caution">
    <text evidence="4">The sequence shown here is derived from an EMBL/GenBank/DDBJ whole genome shotgun (WGS) entry which is preliminary data.</text>
</comment>
<dbReference type="InterPro" id="IPR006076">
    <property type="entry name" value="FAD-dep_OxRdtase"/>
</dbReference>
<dbReference type="Pfam" id="PF01266">
    <property type="entry name" value="DAO"/>
    <property type="match status" value="1"/>
</dbReference>
<dbReference type="Gene3D" id="3.30.9.10">
    <property type="entry name" value="D-Amino Acid Oxidase, subunit A, domain 2"/>
    <property type="match status" value="1"/>
</dbReference>
<keyword evidence="5" id="KW-1185">Reference proteome</keyword>
<evidence type="ECO:0000313" key="5">
    <source>
        <dbReference type="Proteomes" id="UP000273516"/>
    </source>
</evidence>
<evidence type="ECO:0000313" key="4">
    <source>
        <dbReference type="EMBL" id="RMC29807.1"/>
    </source>
</evidence>
<proteinExistence type="inferred from homology"/>
<evidence type="ECO:0000256" key="2">
    <source>
        <dbReference type="ARBA" id="ARBA00023002"/>
    </source>
</evidence>
<evidence type="ECO:0000256" key="1">
    <source>
        <dbReference type="ARBA" id="ARBA00009410"/>
    </source>
</evidence>
<organism evidence="4 5">
    <name type="scientific">Paracoccus alkanivorans</name>
    <dbReference type="NCBI Taxonomy" id="2116655"/>
    <lineage>
        <taxon>Bacteria</taxon>
        <taxon>Pseudomonadati</taxon>
        <taxon>Pseudomonadota</taxon>
        <taxon>Alphaproteobacteria</taxon>
        <taxon>Rhodobacterales</taxon>
        <taxon>Paracoccaceae</taxon>
        <taxon>Paracoccus</taxon>
    </lineage>
</organism>
<dbReference type="Gene3D" id="3.50.50.60">
    <property type="entry name" value="FAD/NAD(P)-binding domain"/>
    <property type="match status" value="2"/>
</dbReference>
<accession>A0A3M0MF16</accession>
<protein>
    <submittedName>
        <fullName evidence="4">FAD-dependent oxidoreductase</fullName>
    </submittedName>
</protein>
<dbReference type="PANTHER" id="PTHR13847:SF280">
    <property type="entry name" value="D-AMINO ACID DEHYDROGENASE"/>
    <property type="match status" value="1"/>
</dbReference>
<dbReference type="OrthoDB" id="9805337at2"/>
<dbReference type="InterPro" id="IPR036188">
    <property type="entry name" value="FAD/NAD-bd_sf"/>
</dbReference>
<gene>
    <name evidence="4" type="ORF">C9E81_22355</name>
</gene>
<dbReference type="GO" id="GO:0005886">
    <property type="term" value="C:plasma membrane"/>
    <property type="evidence" value="ECO:0007669"/>
    <property type="project" value="TreeGrafter"/>
</dbReference>
<dbReference type="GO" id="GO:0005737">
    <property type="term" value="C:cytoplasm"/>
    <property type="evidence" value="ECO:0007669"/>
    <property type="project" value="TreeGrafter"/>
</dbReference>
<dbReference type="AlphaFoldDB" id="A0A3M0MF16"/>
<dbReference type="PANTHER" id="PTHR13847">
    <property type="entry name" value="SARCOSINE DEHYDROGENASE-RELATED"/>
    <property type="match status" value="1"/>
</dbReference>
<sequence>MADRSRLCRTLLTPRQPGQRECLSHHITSVAHRNETFMSNTFDSSDQPIAIIGAGVVGTMTARSLMKRGRRVVLIDAHDGPAALCSRANAGIMAVGHADAWASPGAVGSVLRALVGREPALKVTRLADPALWSWGTAFLRNCTGKAHHRNSDRLQRLSRYSRNLLSAAEADLGLPQDTRHDGGLYLFQNQAQFDTRTASLTGDGLEVMSRERLLEIEPALRKMGDRLKGGIFSQEDSVGDCRLFTQRTVETLRGSNRLQVCFNRRVTGLHRNGNRITAVETDQGPVECGAVVLATGVETPQLTRPLGFVPQIYPVKGYSGTWQVRDPDGVPRLPFVDETELLAVATYGGKLRVTAIAEFAGMDRSLPENRKRLLDTYVRRTFGDAVYHNNATYWSGLRPTTPGGPPFLGRVRRYDNLWVNAGHGQLGWTMSLGCGELIAQAMGGEPGALRDVSEPARWLVPI</sequence>
<evidence type="ECO:0000259" key="3">
    <source>
        <dbReference type="Pfam" id="PF01266"/>
    </source>
</evidence>
<feature type="domain" description="FAD dependent oxidoreductase" evidence="3">
    <location>
        <begin position="49"/>
        <end position="440"/>
    </location>
</feature>
<reference evidence="4 5" key="1">
    <citation type="submission" date="2018-07" db="EMBL/GenBank/DDBJ databases">
        <authorList>
            <person name="Zhang Y."/>
            <person name="Wang L."/>
            <person name="Ma S."/>
        </authorList>
    </citation>
    <scope>NUCLEOTIDE SEQUENCE [LARGE SCALE GENOMIC DNA]</scope>
    <source>
        <strain evidence="4 5">4-2</strain>
    </source>
</reference>
<name>A0A3M0MF16_9RHOB</name>
<dbReference type="GO" id="GO:0008718">
    <property type="term" value="F:D-amino-acid dehydrogenase activity"/>
    <property type="evidence" value="ECO:0007669"/>
    <property type="project" value="TreeGrafter"/>
</dbReference>